<dbReference type="PANTHER" id="PTHR45631">
    <property type="entry name" value="OS07G0107800 PROTEIN-RELATED"/>
    <property type="match status" value="1"/>
</dbReference>
<keyword evidence="3" id="KW-0732">Signal</keyword>
<name>A0A4Y7LC87_PAPSO</name>
<keyword evidence="5" id="KW-1185">Reference proteome</keyword>
<dbReference type="SUPFAM" id="SSF52047">
    <property type="entry name" value="RNI-like"/>
    <property type="match status" value="1"/>
</dbReference>
<dbReference type="STRING" id="3469.A0A4Y7LC87"/>
<protein>
    <recommendedName>
        <fullName evidence="6">Leucine-rich repeat-containing N-terminal plant-type domain-containing protein</fullName>
    </recommendedName>
</protein>
<feature type="transmembrane region" description="Helical" evidence="2">
    <location>
        <begin position="213"/>
        <end position="233"/>
    </location>
</feature>
<evidence type="ECO:0008006" key="6">
    <source>
        <dbReference type="Google" id="ProtNLM"/>
    </source>
</evidence>
<gene>
    <name evidence="4" type="ORF">C5167_044923</name>
</gene>
<dbReference type="Proteomes" id="UP000316621">
    <property type="component" value="Chromosome 11"/>
</dbReference>
<keyword evidence="2" id="KW-0472">Membrane</keyword>
<proteinExistence type="predicted"/>
<dbReference type="PANTHER" id="PTHR45631:SF44">
    <property type="entry name" value="CARBOHYDRATE-BINDING PROTEIN OF THE ER PROTEIN"/>
    <property type="match status" value="1"/>
</dbReference>
<reference evidence="4 5" key="1">
    <citation type="journal article" date="2018" name="Science">
        <title>The opium poppy genome and morphinan production.</title>
        <authorList>
            <person name="Guo L."/>
            <person name="Winzer T."/>
            <person name="Yang X."/>
            <person name="Li Y."/>
            <person name="Ning Z."/>
            <person name="He Z."/>
            <person name="Teodor R."/>
            <person name="Lu Y."/>
            <person name="Bowser T.A."/>
            <person name="Graham I.A."/>
            <person name="Ye K."/>
        </authorList>
    </citation>
    <scope>NUCLEOTIDE SEQUENCE [LARGE SCALE GENOMIC DNA]</scope>
    <source>
        <strain evidence="5">cv. HN1</strain>
        <tissue evidence="4">Leaves</tissue>
    </source>
</reference>
<dbReference type="EMBL" id="CM010725">
    <property type="protein sequence ID" value="RZC82138.1"/>
    <property type="molecule type" value="Genomic_DNA"/>
</dbReference>
<keyword evidence="2" id="KW-1133">Transmembrane helix</keyword>
<feature type="signal peptide" evidence="3">
    <location>
        <begin position="1"/>
        <end position="28"/>
    </location>
</feature>
<dbReference type="Gramene" id="RZC82138">
    <property type="protein sequence ID" value="RZC82138"/>
    <property type="gene ID" value="C5167_044923"/>
</dbReference>
<organism evidence="4 5">
    <name type="scientific">Papaver somniferum</name>
    <name type="common">Opium poppy</name>
    <dbReference type="NCBI Taxonomy" id="3469"/>
    <lineage>
        <taxon>Eukaryota</taxon>
        <taxon>Viridiplantae</taxon>
        <taxon>Streptophyta</taxon>
        <taxon>Embryophyta</taxon>
        <taxon>Tracheophyta</taxon>
        <taxon>Spermatophyta</taxon>
        <taxon>Magnoliopsida</taxon>
        <taxon>Ranunculales</taxon>
        <taxon>Papaveraceae</taxon>
        <taxon>Papaveroideae</taxon>
        <taxon>Papaver</taxon>
    </lineage>
</organism>
<feature type="chain" id="PRO_5021259391" description="Leucine-rich repeat-containing N-terminal plant-type domain-containing protein" evidence="3">
    <location>
        <begin position="29"/>
        <end position="251"/>
    </location>
</feature>
<evidence type="ECO:0000256" key="3">
    <source>
        <dbReference type="SAM" id="SignalP"/>
    </source>
</evidence>
<feature type="region of interest" description="Disordered" evidence="1">
    <location>
        <begin position="178"/>
        <end position="207"/>
    </location>
</feature>
<evidence type="ECO:0000256" key="2">
    <source>
        <dbReference type="SAM" id="Phobius"/>
    </source>
</evidence>
<feature type="compositionally biased region" description="Polar residues" evidence="1">
    <location>
        <begin position="183"/>
        <end position="200"/>
    </location>
</feature>
<dbReference type="AlphaFoldDB" id="A0A4Y7LC87"/>
<dbReference type="Gene3D" id="3.80.10.10">
    <property type="entry name" value="Ribonuclease Inhibitor"/>
    <property type="match status" value="1"/>
</dbReference>
<sequence>MMKSAYVNLVRFLSVLSLSSLVFLTVSAQTDGTNPTVPGKTNSNDVLAIEWLVNSQFAYVSKKEDPCLPKPYPWLKCSSENTPRITEINLPFSFRLGGNLQDFSPMDALEKINLSNNYYLGYGKEFPDFLANFPKLKVLNLVGTPYSGTVPTSLKKRSDNKTLTLMLPETGLCFSDEAVCPPQTGTSPGTDEDTSTSSFNPPLKSRKKKTTPVVLGTLIPILVIFSAIVGFLIRNHQKRKAAAPAGLNTHN</sequence>
<keyword evidence="2" id="KW-0812">Transmembrane</keyword>
<evidence type="ECO:0000313" key="4">
    <source>
        <dbReference type="EMBL" id="RZC82138.1"/>
    </source>
</evidence>
<evidence type="ECO:0000256" key="1">
    <source>
        <dbReference type="SAM" id="MobiDB-lite"/>
    </source>
</evidence>
<dbReference type="InterPro" id="IPR032675">
    <property type="entry name" value="LRR_dom_sf"/>
</dbReference>
<evidence type="ECO:0000313" key="5">
    <source>
        <dbReference type="Proteomes" id="UP000316621"/>
    </source>
</evidence>
<accession>A0A4Y7LC87</accession>
<dbReference type="OrthoDB" id="676979at2759"/>